<evidence type="ECO:0000256" key="7">
    <source>
        <dbReference type="ARBA" id="ARBA00022777"/>
    </source>
</evidence>
<evidence type="ECO:0000256" key="6">
    <source>
        <dbReference type="ARBA" id="ARBA00022741"/>
    </source>
</evidence>
<dbReference type="GO" id="GO:0005524">
    <property type="term" value="F:ATP binding"/>
    <property type="evidence" value="ECO:0007669"/>
    <property type="project" value="UniProtKB-KW"/>
</dbReference>
<comment type="catalytic activity">
    <reaction evidence="9">
        <text>1D-myo-inositol 1,3,4,5,6-pentakisphosphate + ATP = 1D-myo-inositol hexakisphosphate + ADP + H(+)</text>
        <dbReference type="Rhea" id="RHEA:20313"/>
        <dbReference type="ChEBI" id="CHEBI:15378"/>
        <dbReference type="ChEBI" id="CHEBI:30616"/>
        <dbReference type="ChEBI" id="CHEBI:57733"/>
        <dbReference type="ChEBI" id="CHEBI:58130"/>
        <dbReference type="ChEBI" id="CHEBI:456216"/>
        <dbReference type="EC" id="2.7.1.158"/>
    </reaction>
</comment>
<dbReference type="PANTHER" id="PTHR14456:SF2">
    <property type="entry name" value="INOSITOL-PENTAKISPHOSPHATE 2-KINASE"/>
    <property type="match status" value="1"/>
</dbReference>
<evidence type="ECO:0000256" key="4">
    <source>
        <dbReference type="ARBA" id="ARBA00014846"/>
    </source>
</evidence>
<dbReference type="GO" id="GO:0005634">
    <property type="term" value="C:nucleus"/>
    <property type="evidence" value="ECO:0007669"/>
    <property type="project" value="TreeGrafter"/>
</dbReference>
<evidence type="ECO:0000256" key="2">
    <source>
        <dbReference type="ARBA" id="ARBA00008305"/>
    </source>
</evidence>
<dbReference type="PANTHER" id="PTHR14456">
    <property type="entry name" value="INOSITOL POLYPHOSPHATE KINASE 1"/>
    <property type="match status" value="1"/>
</dbReference>
<reference evidence="11 12" key="1">
    <citation type="journal article" date="2014" name="BMC Genomics">
        <title>Comparative genome sequencing reveals chemotype-specific gene clusters in the toxigenic black mold Stachybotrys.</title>
        <authorList>
            <person name="Semeiks J."/>
            <person name="Borek D."/>
            <person name="Otwinowski Z."/>
            <person name="Grishin N.V."/>
        </authorList>
    </citation>
    <scope>NUCLEOTIDE SEQUENCE [LARGE SCALE GENOMIC DNA]</scope>
    <source>
        <strain evidence="11 12">IBT 40285</strain>
    </source>
</reference>
<gene>
    <name evidence="11" type="ORF">S40285_01135</name>
</gene>
<keyword evidence="7 9" id="KW-0418">Kinase</keyword>
<proteinExistence type="inferred from homology"/>
<evidence type="ECO:0000256" key="10">
    <source>
        <dbReference type="SAM" id="MobiDB-lite"/>
    </source>
</evidence>
<keyword evidence="12" id="KW-1185">Reference proteome</keyword>
<keyword evidence="5 9" id="KW-0808">Transferase</keyword>
<evidence type="ECO:0000256" key="8">
    <source>
        <dbReference type="ARBA" id="ARBA00022840"/>
    </source>
</evidence>
<evidence type="ECO:0000256" key="3">
    <source>
        <dbReference type="ARBA" id="ARBA00012023"/>
    </source>
</evidence>
<protein>
    <recommendedName>
        <fullName evidence="4 9">Inositol-pentakisphosphate 2-kinase</fullName>
        <ecNumber evidence="3 9">2.7.1.158</ecNumber>
    </recommendedName>
</protein>
<organism evidence="11 12">
    <name type="scientific">Stachybotrys chlorohalonatus (strain IBT 40285)</name>
    <dbReference type="NCBI Taxonomy" id="1283841"/>
    <lineage>
        <taxon>Eukaryota</taxon>
        <taxon>Fungi</taxon>
        <taxon>Dikarya</taxon>
        <taxon>Ascomycota</taxon>
        <taxon>Pezizomycotina</taxon>
        <taxon>Sordariomycetes</taxon>
        <taxon>Hypocreomycetidae</taxon>
        <taxon>Hypocreales</taxon>
        <taxon>Stachybotryaceae</taxon>
        <taxon>Stachybotrys</taxon>
    </lineage>
</organism>
<evidence type="ECO:0000256" key="5">
    <source>
        <dbReference type="ARBA" id="ARBA00022679"/>
    </source>
</evidence>
<dbReference type="EC" id="2.7.1.158" evidence="3 9"/>
<accession>A0A084QXW2</accession>
<keyword evidence="8 9" id="KW-0067">ATP-binding</keyword>
<evidence type="ECO:0000256" key="1">
    <source>
        <dbReference type="ARBA" id="ARBA00003979"/>
    </source>
</evidence>
<dbReference type="EMBL" id="KL659708">
    <property type="protein sequence ID" value="KFA68797.1"/>
    <property type="molecule type" value="Genomic_DNA"/>
</dbReference>
<dbReference type="InParanoid" id="A0A084QXW2"/>
<feature type="region of interest" description="Disordered" evidence="10">
    <location>
        <begin position="407"/>
        <end position="429"/>
    </location>
</feature>
<dbReference type="HOGENOM" id="CLU_031304_1_0_1"/>
<evidence type="ECO:0000313" key="11">
    <source>
        <dbReference type="EMBL" id="KFA68797.1"/>
    </source>
</evidence>
<dbReference type="InterPro" id="IPR009286">
    <property type="entry name" value="Ins_P5_2-kin"/>
</dbReference>
<comment type="function">
    <text evidence="1">Has kinase activity and phosphorylates inositol-1,3,4,5,6-pentakisphosphate (Ins(1,3,4,5,6)P5) to produce 1,2,3,4,5,6-hexakisphosphate (InsP6), also known as phytate.</text>
</comment>
<sequence>MAIVKDVAKQRGFDDPALYLGQLKTLPKGTRPVRLIGEGSANAVFELKFPETCRHASEFNGLLLRVAKVTSTDSSLAYDYLVQQKFHLQSIVPILGEDAVRQELVVLHESDIVHHLNEYLRSINGSRKKKFQGTFVINTNWGFFVEDMRPRNADDDFLVEFKPKWLLQSPSAPDNAIRCRQCAMELRNLLTDPVSYKGLPLDKPCPLVLGNPHAPEKVASPSRIAHQLAGDELPPDYQEALREVAGHRAIAALKHQQARLDKQGPLHAPFGDPDFSLAMTLRDCTCFARIPRRQAHGGCRSPVRICFGDLDWKNPAAKATRWRHAEEELIAGGYYTADWILANQALYHPPTLCLLEWTERKSTKEVDIIALETKRDTTGTVPRSDGIRKLYTQRADLDTLNPILEKFGKEPAGTQPDDVRNPFRNCVDT</sequence>
<comment type="domain">
    <text evidence="9">The EXKPK motif is conserved in inositol-pentakisphosphate 2-kinases of both family 1 and 2.</text>
</comment>
<dbReference type="Pfam" id="PF06090">
    <property type="entry name" value="Ins_P5_2-kin"/>
    <property type="match status" value="2"/>
</dbReference>
<dbReference type="OrthoDB" id="272370at2759"/>
<dbReference type="GO" id="GO:0032958">
    <property type="term" value="P:inositol phosphate biosynthetic process"/>
    <property type="evidence" value="ECO:0007669"/>
    <property type="project" value="TreeGrafter"/>
</dbReference>
<keyword evidence="6 9" id="KW-0547">Nucleotide-binding</keyword>
<dbReference type="AlphaFoldDB" id="A0A084QXW2"/>
<name>A0A084QXW2_STAC4</name>
<dbReference type="STRING" id="1283841.A0A084QXW2"/>
<comment type="function">
    <text evidence="9">Phosphorylates Ins(1,3,4,5,6)P5 at position 2 to form Ins(1,2,3,4,5,6)P6 (InsP6 or phytate).</text>
</comment>
<comment type="similarity">
    <text evidence="2">Belongs to the IPK1 type 1 family.</text>
</comment>
<evidence type="ECO:0000313" key="12">
    <source>
        <dbReference type="Proteomes" id="UP000028524"/>
    </source>
</evidence>
<evidence type="ECO:0000256" key="9">
    <source>
        <dbReference type="RuleBase" id="RU364126"/>
    </source>
</evidence>
<dbReference type="GO" id="GO:0035299">
    <property type="term" value="F:inositol-1,3,4,5,6-pentakisphosphate 2-kinase activity"/>
    <property type="evidence" value="ECO:0007669"/>
    <property type="project" value="UniProtKB-EC"/>
</dbReference>
<dbReference type="OMA" id="DCTMFIR"/>
<dbReference type="Proteomes" id="UP000028524">
    <property type="component" value="Unassembled WGS sequence"/>
</dbReference>